<dbReference type="RefSeq" id="WP_105328447.1">
    <property type="nucleotide sequence ID" value="NZ_PUHY01000005.1"/>
</dbReference>
<dbReference type="PANTHER" id="PTHR13318">
    <property type="entry name" value="PARTNER OF PAIRED, ISOFORM B-RELATED"/>
    <property type="match status" value="1"/>
</dbReference>
<accession>A0A2S8FYC7</accession>
<sequence>MLETPKGTLWANSLIGHPTLLKLEVNRGLMSDDQMKGLLLANTLEYLEINSVPIGDLGLVTPFNGMILKSLTLRETNVTTTGVLSTFGPSCLEINCVHNNNWHSIELKCSSEPSGPSISWGGILKPNVWKDLHHCQDIEKIVVGVPLPIMSSQPFDLDSPLLGAAHPASRNQDIIPIDDQAIEIISKLPALKSLVINAAGKVSSQGLNSLAEESQLENLTLNCCGITDDHMIKIGAMSFLKHLSLDYNPISHQGLKELTHLRELQTLSLNTCERLDDRAGISISQLRKLQRLEAFHTAIGDNGIKQLHGMPNLMIVYISGEGTTHEGILELLSSLPTANAH</sequence>
<dbReference type="PANTHER" id="PTHR13318:SF95">
    <property type="entry name" value="F-BOX PROTEIN YLR352W"/>
    <property type="match status" value="1"/>
</dbReference>
<dbReference type="SUPFAM" id="SSF52047">
    <property type="entry name" value="RNI-like"/>
    <property type="match status" value="1"/>
</dbReference>
<evidence type="ECO:0000313" key="1">
    <source>
        <dbReference type="EMBL" id="PQO37197.1"/>
    </source>
</evidence>
<dbReference type="Gene3D" id="3.80.10.10">
    <property type="entry name" value="Ribonuclease Inhibitor"/>
    <property type="match status" value="2"/>
</dbReference>
<organism evidence="1 2">
    <name type="scientific">Blastopirellula marina</name>
    <dbReference type="NCBI Taxonomy" id="124"/>
    <lineage>
        <taxon>Bacteria</taxon>
        <taxon>Pseudomonadati</taxon>
        <taxon>Planctomycetota</taxon>
        <taxon>Planctomycetia</taxon>
        <taxon>Pirellulales</taxon>
        <taxon>Pirellulaceae</taxon>
        <taxon>Blastopirellula</taxon>
    </lineage>
</organism>
<dbReference type="Proteomes" id="UP000238322">
    <property type="component" value="Unassembled WGS sequence"/>
</dbReference>
<comment type="caution">
    <text evidence="1">The sequence shown here is derived from an EMBL/GenBank/DDBJ whole genome shotgun (WGS) entry which is preliminary data.</text>
</comment>
<gene>
    <name evidence="1" type="ORF">C5Y83_04395</name>
</gene>
<evidence type="ECO:0000313" key="2">
    <source>
        <dbReference type="Proteomes" id="UP000238322"/>
    </source>
</evidence>
<dbReference type="GO" id="GO:0019005">
    <property type="term" value="C:SCF ubiquitin ligase complex"/>
    <property type="evidence" value="ECO:0007669"/>
    <property type="project" value="TreeGrafter"/>
</dbReference>
<protein>
    <submittedName>
        <fullName evidence="1">Uncharacterized protein</fullName>
    </submittedName>
</protein>
<dbReference type="AlphaFoldDB" id="A0A2S8FYC7"/>
<dbReference type="OrthoDB" id="272105at2"/>
<dbReference type="GO" id="GO:0031146">
    <property type="term" value="P:SCF-dependent proteasomal ubiquitin-dependent protein catabolic process"/>
    <property type="evidence" value="ECO:0007669"/>
    <property type="project" value="TreeGrafter"/>
</dbReference>
<proteinExistence type="predicted"/>
<dbReference type="EMBL" id="PUHY01000005">
    <property type="protein sequence ID" value="PQO37197.1"/>
    <property type="molecule type" value="Genomic_DNA"/>
</dbReference>
<dbReference type="InterPro" id="IPR032675">
    <property type="entry name" value="LRR_dom_sf"/>
</dbReference>
<name>A0A2S8FYC7_9BACT</name>
<reference evidence="1 2" key="1">
    <citation type="submission" date="2018-02" db="EMBL/GenBank/DDBJ databases">
        <title>Comparative genomes isolates from brazilian mangrove.</title>
        <authorList>
            <person name="Araujo J.E."/>
            <person name="Taketani R.G."/>
            <person name="Silva M.C.P."/>
            <person name="Loureco M.V."/>
            <person name="Andreote F.D."/>
        </authorList>
    </citation>
    <scope>NUCLEOTIDE SEQUENCE [LARGE SCALE GENOMIC DNA]</scope>
    <source>
        <strain evidence="1 2">Hex-1 MGV</strain>
    </source>
</reference>